<organism evidence="1 2">
    <name type="scientific">Coleofasciculus chthonoplastes PCC 7420</name>
    <dbReference type="NCBI Taxonomy" id="118168"/>
    <lineage>
        <taxon>Bacteria</taxon>
        <taxon>Bacillati</taxon>
        <taxon>Cyanobacteriota</taxon>
        <taxon>Cyanophyceae</taxon>
        <taxon>Coleofasciculales</taxon>
        <taxon>Coleofasciculaceae</taxon>
        <taxon>Coleofasciculus</taxon>
    </lineage>
</organism>
<protein>
    <recommendedName>
        <fullName evidence="3">Lipoprotein</fullName>
    </recommendedName>
</protein>
<keyword evidence="2" id="KW-1185">Reference proteome</keyword>
<dbReference type="HOGENOM" id="CLU_1370135_0_0_3"/>
<evidence type="ECO:0008006" key="3">
    <source>
        <dbReference type="Google" id="ProtNLM"/>
    </source>
</evidence>
<evidence type="ECO:0000313" key="2">
    <source>
        <dbReference type="Proteomes" id="UP000003835"/>
    </source>
</evidence>
<reference evidence="1 2" key="1">
    <citation type="submission" date="2008-07" db="EMBL/GenBank/DDBJ databases">
        <authorList>
            <person name="Tandeau de Marsac N."/>
            <person name="Ferriera S."/>
            <person name="Johnson J."/>
            <person name="Kravitz S."/>
            <person name="Beeson K."/>
            <person name="Sutton G."/>
            <person name="Rogers Y.-H."/>
            <person name="Friedman R."/>
            <person name="Frazier M."/>
            <person name="Venter J.C."/>
        </authorList>
    </citation>
    <scope>NUCLEOTIDE SEQUENCE [LARGE SCALE GENOMIC DNA]</scope>
    <source>
        <strain evidence="1 2">PCC 7420</strain>
    </source>
</reference>
<dbReference type="Proteomes" id="UP000003835">
    <property type="component" value="Unassembled WGS sequence"/>
</dbReference>
<dbReference type="PROSITE" id="PS51257">
    <property type="entry name" value="PROKAR_LIPOPROTEIN"/>
    <property type="match status" value="1"/>
</dbReference>
<dbReference type="AlphaFoldDB" id="B4VPT4"/>
<evidence type="ECO:0000313" key="1">
    <source>
        <dbReference type="EMBL" id="EDX76253.1"/>
    </source>
</evidence>
<accession>B4VPT4</accession>
<sequence>MQFKKLALIFMTVTLLVSCLLSILSVRSESTDANRSDKIANKTSSPVIPPPLETALEELRVIQIKIEGDIHPKEYGEDIRDLTPIVENAYGDAEILATVKSALAGHQLAVQFWECDRVFGYDELFQCRDQVLQAVFQKYPDIAAQAQAIVASENTTYISAELDENSVLEAIWEKTGMDTKTALQMSNPTSLTADNHTQN</sequence>
<name>B4VPT4_9CYAN</name>
<dbReference type="EMBL" id="DS989847">
    <property type="protein sequence ID" value="EDX76253.1"/>
    <property type="molecule type" value="Genomic_DNA"/>
</dbReference>
<dbReference type="OrthoDB" id="9852100at2"/>
<gene>
    <name evidence="1" type="ORF">MC7420_5687</name>
</gene>
<dbReference type="eggNOG" id="ENOG5033YR6">
    <property type="taxonomic scope" value="Bacteria"/>
</dbReference>
<dbReference type="RefSeq" id="WP_006100740.1">
    <property type="nucleotide sequence ID" value="NZ_DS989847.1"/>
</dbReference>
<proteinExistence type="predicted"/>